<dbReference type="EMBL" id="JADWDJ010000008">
    <property type="protein sequence ID" value="KAG5276949.1"/>
    <property type="molecule type" value="Genomic_DNA"/>
</dbReference>
<evidence type="ECO:0000313" key="1">
    <source>
        <dbReference type="EMBL" id="KAG5276949.1"/>
    </source>
</evidence>
<sequence>MSMVTMALRLSRRTSLLYPHSIEGFGGLEIGVQHQALLAEDSPVPRTSGVEQGARCGRRSATNNIEVQGSNVSIGHGCLRYAGERAGWNLAQCLAQTSARTTP</sequence>
<organism evidence="1 2">
    <name type="scientific">Alosa alosa</name>
    <name type="common">allis shad</name>
    <dbReference type="NCBI Taxonomy" id="278164"/>
    <lineage>
        <taxon>Eukaryota</taxon>
        <taxon>Metazoa</taxon>
        <taxon>Chordata</taxon>
        <taxon>Craniata</taxon>
        <taxon>Vertebrata</taxon>
        <taxon>Euteleostomi</taxon>
        <taxon>Actinopterygii</taxon>
        <taxon>Neopterygii</taxon>
        <taxon>Teleostei</taxon>
        <taxon>Clupei</taxon>
        <taxon>Clupeiformes</taxon>
        <taxon>Clupeoidei</taxon>
        <taxon>Clupeidae</taxon>
        <taxon>Alosa</taxon>
    </lineage>
</organism>
<accession>A0AAV6GP83</accession>
<gene>
    <name evidence="1" type="ORF">AALO_G00111760</name>
</gene>
<protein>
    <submittedName>
        <fullName evidence="1">Uncharacterized protein</fullName>
    </submittedName>
</protein>
<comment type="caution">
    <text evidence="1">The sequence shown here is derived from an EMBL/GenBank/DDBJ whole genome shotgun (WGS) entry which is preliminary data.</text>
</comment>
<proteinExistence type="predicted"/>
<reference evidence="1" key="1">
    <citation type="submission" date="2020-10" db="EMBL/GenBank/DDBJ databases">
        <title>Chromosome-scale genome assembly of the Allis shad, Alosa alosa.</title>
        <authorList>
            <person name="Margot Z."/>
            <person name="Christophe K."/>
            <person name="Cabau C."/>
            <person name="Louis A."/>
            <person name="Berthelot C."/>
            <person name="Parey E."/>
            <person name="Roest Crollius H."/>
            <person name="Montfort J."/>
            <person name="Robinson-Rechavi M."/>
            <person name="Bucao C."/>
            <person name="Bouchez O."/>
            <person name="Gislard M."/>
            <person name="Lluch J."/>
            <person name="Milhes M."/>
            <person name="Lampietro C."/>
            <person name="Lopez Roques C."/>
            <person name="Donnadieu C."/>
            <person name="Braasch I."/>
            <person name="Desvignes T."/>
            <person name="Postlethwait J."/>
            <person name="Bobe J."/>
            <person name="Guiguen Y."/>
        </authorList>
    </citation>
    <scope>NUCLEOTIDE SEQUENCE</scope>
    <source>
        <strain evidence="1">M-15738</strain>
        <tissue evidence="1">Blood</tissue>
    </source>
</reference>
<evidence type="ECO:0000313" key="2">
    <source>
        <dbReference type="Proteomes" id="UP000823561"/>
    </source>
</evidence>
<dbReference type="Proteomes" id="UP000823561">
    <property type="component" value="Chromosome 8"/>
</dbReference>
<name>A0AAV6GP83_9TELE</name>
<keyword evidence="2" id="KW-1185">Reference proteome</keyword>
<dbReference type="AlphaFoldDB" id="A0AAV6GP83"/>